<keyword evidence="12" id="KW-0175">Coiled coil</keyword>
<dbReference type="OrthoDB" id="9811889at2"/>
<dbReference type="CDD" id="cd00082">
    <property type="entry name" value="HisKA"/>
    <property type="match status" value="1"/>
</dbReference>
<evidence type="ECO:0000256" key="7">
    <source>
        <dbReference type="ARBA" id="ARBA00022840"/>
    </source>
</evidence>
<dbReference type="GO" id="GO:0000155">
    <property type="term" value="F:phosphorelay sensor kinase activity"/>
    <property type="evidence" value="ECO:0007669"/>
    <property type="project" value="InterPro"/>
</dbReference>
<dbReference type="Gene3D" id="3.40.50.2300">
    <property type="match status" value="1"/>
</dbReference>
<feature type="domain" description="Histidine kinase" evidence="13">
    <location>
        <begin position="208"/>
        <end position="430"/>
    </location>
</feature>
<dbReference type="Gene3D" id="1.10.287.130">
    <property type="match status" value="1"/>
</dbReference>
<dbReference type="SUPFAM" id="SSF55785">
    <property type="entry name" value="PYP-like sensor domain (PAS domain)"/>
    <property type="match status" value="1"/>
</dbReference>
<protein>
    <recommendedName>
        <fullName evidence="10">Sensory/regulatory protein RpfC</fullName>
        <ecNumber evidence="2">2.7.13.3</ecNumber>
    </recommendedName>
</protein>
<feature type="coiled-coil region" evidence="12">
    <location>
        <begin position="45"/>
        <end position="72"/>
    </location>
</feature>
<dbReference type="EC" id="2.7.13.3" evidence="2"/>
<reference evidence="15 16" key="1">
    <citation type="journal article" date="2014" name="Acta Crystallogr. D">
        <title>Structure-based characterization and antifreeze properties of a hyperactive ice-binding protein from the Antarctic bacterium Flavobacterium frigoris PS1.</title>
        <authorList>
            <person name="Do H."/>
            <person name="Kim S.J."/>
            <person name="Kim H.J."/>
            <person name="Lee J.H."/>
        </authorList>
    </citation>
    <scope>NUCLEOTIDE SEQUENCE [LARGE SCALE GENOMIC DNA]</scope>
    <source>
        <strain evidence="15 16">PS1</strain>
    </source>
</reference>
<dbReference type="Pfam" id="PF02518">
    <property type="entry name" value="HATPase_c"/>
    <property type="match status" value="1"/>
</dbReference>
<gene>
    <name evidence="15" type="ORF">HJ01_02191</name>
</gene>
<dbReference type="PATRIC" id="fig|1086011.3.peg.2143"/>
<evidence type="ECO:0000259" key="13">
    <source>
        <dbReference type="PROSITE" id="PS50109"/>
    </source>
</evidence>
<evidence type="ECO:0000313" key="16">
    <source>
        <dbReference type="Proteomes" id="UP000005566"/>
    </source>
</evidence>
<dbReference type="InterPro" id="IPR001789">
    <property type="entry name" value="Sig_transdc_resp-reg_receiver"/>
</dbReference>
<dbReference type="STRING" id="1086011.HJ01_02191"/>
<dbReference type="PROSITE" id="PS50109">
    <property type="entry name" value="HIS_KIN"/>
    <property type="match status" value="1"/>
</dbReference>
<dbReference type="CDD" id="cd16922">
    <property type="entry name" value="HATPase_EvgS-ArcB-TorS-like"/>
    <property type="match status" value="1"/>
</dbReference>
<dbReference type="Pfam" id="PF00512">
    <property type="entry name" value="HisKA"/>
    <property type="match status" value="1"/>
</dbReference>
<dbReference type="SMART" id="SM00387">
    <property type="entry name" value="HATPase_c"/>
    <property type="match status" value="1"/>
</dbReference>
<dbReference type="PANTHER" id="PTHR45339">
    <property type="entry name" value="HYBRID SIGNAL TRANSDUCTION HISTIDINE KINASE J"/>
    <property type="match status" value="1"/>
</dbReference>
<dbReference type="InterPro" id="IPR036890">
    <property type="entry name" value="HATPase_C_sf"/>
</dbReference>
<dbReference type="Gene3D" id="3.30.450.20">
    <property type="entry name" value="PAS domain"/>
    <property type="match status" value="1"/>
</dbReference>
<organism evidence="15 16">
    <name type="scientific">Flavobacterium frigoris (strain PS1)</name>
    <dbReference type="NCBI Taxonomy" id="1086011"/>
    <lineage>
        <taxon>Bacteria</taxon>
        <taxon>Pseudomonadati</taxon>
        <taxon>Bacteroidota</taxon>
        <taxon>Flavobacteriia</taxon>
        <taxon>Flavobacteriales</taxon>
        <taxon>Flavobacteriaceae</taxon>
        <taxon>Flavobacterium</taxon>
    </lineage>
</organism>
<evidence type="ECO:0000313" key="15">
    <source>
        <dbReference type="EMBL" id="EIA08469.1"/>
    </source>
</evidence>
<dbReference type="Proteomes" id="UP000005566">
    <property type="component" value="Unassembled WGS sequence"/>
</dbReference>
<evidence type="ECO:0000256" key="6">
    <source>
        <dbReference type="ARBA" id="ARBA00022777"/>
    </source>
</evidence>
<keyword evidence="7" id="KW-0067">ATP-binding</keyword>
<dbReference type="CDD" id="cd17546">
    <property type="entry name" value="REC_hyHK_CKI1_RcsC-like"/>
    <property type="match status" value="1"/>
</dbReference>
<keyword evidence="4" id="KW-0808">Transferase</keyword>
<dbReference type="InterPro" id="IPR000014">
    <property type="entry name" value="PAS"/>
</dbReference>
<evidence type="ECO:0000256" key="11">
    <source>
        <dbReference type="PROSITE-ProRule" id="PRU00169"/>
    </source>
</evidence>
<dbReference type="InterPro" id="IPR004358">
    <property type="entry name" value="Sig_transdc_His_kin-like_C"/>
</dbReference>
<keyword evidence="16" id="KW-1185">Reference proteome</keyword>
<evidence type="ECO:0000256" key="10">
    <source>
        <dbReference type="ARBA" id="ARBA00068150"/>
    </source>
</evidence>
<dbReference type="PANTHER" id="PTHR45339:SF1">
    <property type="entry name" value="HYBRID SIGNAL TRANSDUCTION HISTIDINE KINASE J"/>
    <property type="match status" value="1"/>
</dbReference>
<feature type="modified residue" description="4-aspartylphosphate" evidence="11">
    <location>
        <position position="511"/>
    </location>
</feature>
<comment type="subunit">
    <text evidence="9">At low DSF concentrations, interacts with RpfF.</text>
</comment>
<evidence type="ECO:0000256" key="9">
    <source>
        <dbReference type="ARBA" id="ARBA00064003"/>
    </source>
</evidence>
<dbReference type="PRINTS" id="PR00344">
    <property type="entry name" value="BCTRLSENSOR"/>
</dbReference>
<dbReference type="eggNOG" id="COG2205">
    <property type="taxonomic scope" value="Bacteria"/>
</dbReference>
<dbReference type="GO" id="GO:0005524">
    <property type="term" value="F:ATP binding"/>
    <property type="evidence" value="ECO:0007669"/>
    <property type="project" value="UniProtKB-KW"/>
</dbReference>
<dbReference type="Gene3D" id="3.30.565.10">
    <property type="entry name" value="Histidine kinase-like ATPase, C-terminal domain"/>
    <property type="match status" value="1"/>
</dbReference>
<keyword evidence="5" id="KW-0547">Nucleotide-binding</keyword>
<feature type="domain" description="Response regulatory" evidence="14">
    <location>
        <begin position="460"/>
        <end position="578"/>
    </location>
</feature>
<dbReference type="InterPro" id="IPR011006">
    <property type="entry name" value="CheY-like_superfamily"/>
</dbReference>
<dbReference type="EMBL" id="AHKF01000018">
    <property type="protein sequence ID" value="EIA08469.1"/>
    <property type="molecule type" value="Genomic_DNA"/>
</dbReference>
<accession>H7FTJ0</accession>
<keyword evidence="6" id="KW-0418">Kinase</keyword>
<dbReference type="InterPro" id="IPR005467">
    <property type="entry name" value="His_kinase_dom"/>
</dbReference>
<dbReference type="SUPFAM" id="SSF52172">
    <property type="entry name" value="CheY-like"/>
    <property type="match status" value="1"/>
</dbReference>
<dbReference type="PROSITE" id="PS50110">
    <property type="entry name" value="RESPONSE_REGULATORY"/>
    <property type="match status" value="1"/>
</dbReference>
<evidence type="ECO:0000256" key="1">
    <source>
        <dbReference type="ARBA" id="ARBA00000085"/>
    </source>
</evidence>
<sequence>MKNSEDKLKAARLLREKAEERLKEKALGMTLNITEVRAVKLIHELQVHQIELEMQNEELLSAMEQKEMATEKYIELFDFLPSAYFNLTKEGNVIAVNLSGSQLLGKQRIKLINSRLGFFISDETKPVFNIFLNKIFKDRVKESCEVVLNVKDTRPTYVLLTGIISEDPKECHIIMVDFTERKLIEMELIKAKEQAMAASKAKTDFLANMSHEIRTPLNGIIGFTGLLMGSNLDKSQEEYMSTINESANTLIHIVNEVLDFSKIEAGKLELEISETDLFELSNQVIDLFKYQTLEKKIDLILNIDPQIPQFVQADVTRLKQVLVNLISNAVKFTYSGTITLDVTETPTSNKYYSTINFSVRDTGIGIEEANNEKIFKSFMQCDSSTCRQFGGTGLGLTISNQLLDLMGSKLNVESKFGEGSNFFFTVQFKKSNQSATKASENGSSGNNDSWSTLSPLNYNKILVVEDNKINMFLAKTLLKRIIPNCDIIEAVDGNDGIEKYTKEQPDIVLMDIQMPNKNGYDAASDIRKLKGAEKIPIIAMTAGILTGEKEKCFEVGMDDYMPKPIIIADLVRILHKWNKKQVETKHLL</sequence>
<evidence type="ECO:0000256" key="3">
    <source>
        <dbReference type="ARBA" id="ARBA00022553"/>
    </source>
</evidence>
<dbReference type="SMART" id="SM00388">
    <property type="entry name" value="HisKA"/>
    <property type="match status" value="1"/>
</dbReference>
<keyword evidence="8" id="KW-0902">Two-component regulatory system</keyword>
<dbReference type="RefSeq" id="WP_007138368.1">
    <property type="nucleotide sequence ID" value="NZ_AHKF01000018.1"/>
</dbReference>
<dbReference type="InterPro" id="IPR003661">
    <property type="entry name" value="HisK_dim/P_dom"/>
</dbReference>
<evidence type="ECO:0000256" key="2">
    <source>
        <dbReference type="ARBA" id="ARBA00012438"/>
    </source>
</evidence>
<comment type="caution">
    <text evidence="15">The sequence shown here is derived from an EMBL/GenBank/DDBJ whole genome shotgun (WGS) entry which is preliminary data.</text>
</comment>
<proteinExistence type="predicted"/>
<comment type="catalytic activity">
    <reaction evidence="1">
        <text>ATP + protein L-histidine = ADP + protein N-phospho-L-histidine.</text>
        <dbReference type="EC" id="2.7.13.3"/>
    </reaction>
</comment>
<name>H7FTJ0_FLAFP</name>
<evidence type="ECO:0000256" key="4">
    <source>
        <dbReference type="ARBA" id="ARBA00022679"/>
    </source>
</evidence>
<dbReference type="Pfam" id="PF00072">
    <property type="entry name" value="Response_reg"/>
    <property type="match status" value="1"/>
</dbReference>
<keyword evidence="3 11" id="KW-0597">Phosphoprotein</keyword>
<dbReference type="InterPro" id="IPR036097">
    <property type="entry name" value="HisK_dim/P_sf"/>
</dbReference>
<dbReference type="FunFam" id="3.30.565.10:FF:000010">
    <property type="entry name" value="Sensor histidine kinase RcsC"/>
    <property type="match status" value="1"/>
</dbReference>
<dbReference type="SMART" id="SM00448">
    <property type="entry name" value="REC"/>
    <property type="match status" value="1"/>
</dbReference>
<evidence type="ECO:0000256" key="5">
    <source>
        <dbReference type="ARBA" id="ARBA00022741"/>
    </source>
</evidence>
<dbReference type="SUPFAM" id="SSF55874">
    <property type="entry name" value="ATPase domain of HSP90 chaperone/DNA topoisomerase II/histidine kinase"/>
    <property type="match status" value="1"/>
</dbReference>
<dbReference type="InterPro" id="IPR003594">
    <property type="entry name" value="HATPase_dom"/>
</dbReference>
<dbReference type="AlphaFoldDB" id="H7FTJ0"/>
<evidence type="ECO:0000259" key="14">
    <source>
        <dbReference type="PROSITE" id="PS50110"/>
    </source>
</evidence>
<dbReference type="Pfam" id="PF13426">
    <property type="entry name" value="PAS_9"/>
    <property type="match status" value="1"/>
</dbReference>
<dbReference type="FunFam" id="1.10.287.130:FF:000002">
    <property type="entry name" value="Two-component osmosensing histidine kinase"/>
    <property type="match status" value="1"/>
</dbReference>
<dbReference type="SUPFAM" id="SSF47384">
    <property type="entry name" value="Homodimeric domain of signal transducing histidine kinase"/>
    <property type="match status" value="1"/>
</dbReference>
<evidence type="ECO:0000256" key="8">
    <source>
        <dbReference type="ARBA" id="ARBA00023012"/>
    </source>
</evidence>
<dbReference type="InterPro" id="IPR035965">
    <property type="entry name" value="PAS-like_dom_sf"/>
</dbReference>
<evidence type="ECO:0000256" key="12">
    <source>
        <dbReference type="SAM" id="Coils"/>
    </source>
</evidence>